<sequence length="141" mass="16060">MLTRSIKATLLALVCSILTLVSLSTAASETTTATANDTPSGHELVQDVYKEGTRVELDEDQDEVYEAVQQGLIKPFSELYDTIDRQLHGRLIRVELEEDDDEWIYELKLVHEQNVIKVEYNATTLEMIEIKGRNLHDVIKK</sequence>
<dbReference type="AlphaFoldDB" id="A0A9X2BLP2"/>
<reference evidence="2" key="1">
    <citation type="submission" date="2021-11" db="EMBL/GenBank/DDBJ databases">
        <title>Vibrio ZSDE26 sp. nov. and Vibrio ZSDZ34 sp. nov., isolated from coastal seawater in Qingdao.</title>
        <authorList>
            <person name="Zhang P."/>
        </authorList>
    </citation>
    <scope>NUCLEOTIDE SEQUENCE</scope>
    <source>
        <strain evidence="2">ZSDE26</strain>
    </source>
</reference>
<comment type="caution">
    <text evidence="2">The sequence shown here is derived from an EMBL/GenBank/DDBJ whole genome shotgun (WGS) entry which is preliminary data.</text>
</comment>
<feature type="chain" id="PRO_5040793655" description="PepSY domain-containing protein" evidence="1">
    <location>
        <begin position="27"/>
        <end position="141"/>
    </location>
</feature>
<dbReference type="Gene3D" id="3.10.450.40">
    <property type="match status" value="1"/>
</dbReference>
<proteinExistence type="predicted"/>
<feature type="signal peptide" evidence="1">
    <location>
        <begin position="1"/>
        <end position="26"/>
    </location>
</feature>
<evidence type="ECO:0000313" key="3">
    <source>
        <dbReference type="Proteomes" id="UP001139559"/>
    </source>
</evidence>
<dbReference type="RefSeq" id="WP_248010885.1">
    <property type="nucleotide sequence ID" value="NZ_JAJHVV010000021.1"/>
</dbReference>
<keyword evidence="1" id="KW-0732">Signal</keyword>
<evidence type="ECO:0000256" key="1">
    <source>
        <dbReference type="SAM" id="SignalP"/>
    </source>
</evidence>
<accession>A0A9X2BLP2</accession>
<gene>
    <name evidence="2" type="ORF">KP803_21405</name>
</gene>
<dbReference type="Proteomes" id="UP001139559">
    <property type="component" value="Unassembled WGS sequence"/>
</dbReference>
<organism evidence="2 3">
    <name type="scientific">Vibrio amylolyticus</name>
    <dbReference type="NCBI Taxonomy" id="2847292"/>
    <lineage>
        <taxon>Bacteria</taxon>
        <taxon>Pseudomonadati</taxon>
        <taxon>Pseudomonadota</taxon>
        <taxon>Gammaproteobacteria</taxon>
        <taxon>Vibrionales</taxon>
        <taxon>Vibrionaceae</taxon>
        <taxon>Vibrio</taxon>
    </lineage>
</organism>
<keyword evidence="3" id="KW-1185">Reference proteome</keyword>
<protein>
    <recommendedName>
        <fullName evidence="4">PepSY domain-containing protein</fullName>
    </recommendedName>
</protein>
<dbReference type="EMBL" id="JAJHVV010000021">
    <property type="protein sequence ID" value="MCK6265822.1"/>
    <property type="molecule type" value="Genomic_DNA"/>
</dbReference>
<name>A0A9X2BLP2_9VIBR</name>
<evidence type="ECO:0008006" key="4">
    <source>
        <dbReference type="Google" id="ProtNLM"/>
    </source>
</evidence>
<evidence type="ECO:0000313" key="2">
    <source>
        <dbReference type="EMBL" id="MCK6265822.1"/>
    </source>
</evidence>